<feature type="domain" description="Helicase ATP-binding" evidence="1">
    <location>
        <begin position="232"/>
        <end position="382"/>
    </location>
</feature>
<organism evidence="3 4">
    <name type="scientific">Flavobacterium fontis</name>
    <dbReference type="NCBI Taxonomy" id="1124188"/>
    <lineage>
        <taxon>Bacteria</taxon>
        <taxon>Pseudomonadati</taxon>
        <taxon>Bacteroidota</taxon>
        <taxon>Flavobacteriia</taxon>
        <taxon>Flavobacteriales</taxon>
        <taxon>Flavobacteriaceae</taxon>
        <taxon>Flavobacterium</taxon>
    </lineage>
</organism>
<dbReference type="GO" id="GO:0005829">
    <property type="term" value="C:cytosol"/>
    <property type="evidence" value="ECO:0007669"/>
    <property type="project" value="TreeGrafter"/>
</dbReference>
<name>A0A1M4W8F8_9FLAO</name>
<dbReference type="Proteomes" id="UP000184147">
    <property type="component" value="Unassembled WGS sequence"/>
</dbReference>
<evidence type="ECO:0000313" key="3">
    <source>
        <dbReference type="EMBL" id="SHE77435.1"/>
    </source>
</evidence>
<proteinExistence type="predicted"/>
<dbReference type="AlphaFoldDB" id="A0A1M4W8F8"/>
<dbReference type="Pfam" id="PF04851">
    <property type="entry name" value="ResIII"/>
    <property type="match status" value="1"/>
</dbReference>
<dbReference type="EMBL" id="FQVQ01000001">
    <property type="protein sequence ID" value="SHE77435.1"/>
    <property type="molecule type" value="Genomic_DNA"/>
</dbReference>
<dbReference type="PROSITE" id="PS51192">
    <property type="entry name" value="HELICASE_ATP_BIND_1"/>
    <property type="match status" value="1"/>
</dbReference>
<dbReference type="InterPro" id="IPR025202">
    <property type="entry name" value="PLD-like_dom"/>
</dbReference>
<dbReference type="SUPFAM" id="SSF56024">
    <property type="entry name" value="Phospholipase D/nuclease"/>
    <property type="match status" value="1"/>
</dbReference>
<dbReference type="Gene3D" id="3.30.870.10">
    <property type="entry name" value="Endonuclease Chain A"/>
    <property type="match status" value="1"/>
</dbReference>
<dbReference type="InterPro" id="IPR006935">
    <property type="entry name" value="Helicase/UvrB_N"/>
</dbReference>
<feature type="domain" description="Helicase C-terminal" evidence="2">
    <location>
        <begin position="427"/>
        <end position="621"/>
    </location>
</feature>
<dbReference type="Gene3D" id="3.40.50.300">
    <property type="entry name" value="P-loop containing nucleotide triphosphate hydrolases"/>
    <property type="match status" value="2"/>
</dbReference>
<reference evidence="3 4" key="1">
    <citation type="submission" date="2016-11" db="EMBL/GenBank/DDBJ databases">
        <authorList>
            <person name="Jaros S."/>
            <person name="Januszkiewicz K."/>
            <person name="Wedrychowicz H."/>
        </authorList>
    </citation>
    <scope>NUCLEOTIDE SEQUENCE [LARGE SCALE GENOMIC DNA]</scope>
    <source>
        <strain evidence="3 4">DSM 25660</strain>
    </source>
</reference>
<dbReference type="InterPro" id="IPR058403">
    <property type="entry name" value="DUF8090"/>
</dbReference>
<dbReference type="SUPFAM" id="SSF52540">
    <property type="entry name" value="P-loop containing nucleoside triphosphate hydrolases"/>
    <property type="match status" value="1"/>
</dbReference>
<dbReference type="GO" id="GO:0005524">
    <property type="term" value="F:ATP binding"/>
    <property type="evidence" value="ECO:0007669"/>
    <property type="project" value="InterPro"/>
</dbReference>
<dbReference type="STRING" id="1124188.SAMN05444377_101209"/>
<evidence type="ECO:0000259" key="2">
    <source>
        <dbReference type="PROSITE" id="PS51194"/>
    </source>
</evidence>
<dbReference type="InterPro" id="IPR050742">
    <property type="entry name" value="Helicase_Restrict-Modif_Enz"/>
</dbReference>
<dbReference type="CDD" id="cd09204">
    <property type="entry name" value="PLDc_N_DEXD_b2"/>
    <property type="match status" value="1"/>
</dbReference>
<dbReference type="GO" id="GO:0004386">
    <property type="term" value="F:helicase activity"/>
    <property type="evidence" value="ECO:0007669"/>
    <property type="project" value="UniProtKB-KW"/>
</dbReference>
<evidence type="ECO:0000313" key="4">
    <source>
        <dbReference type="Proteomes" id="UP000184147"/>
    </source>
</evidence>
<keyword evidence="4" id="KW-1185">Reference proteome</keyword>
<dbReference type="PANTHER" id="PTHR47396">
    <property type="entry name" value="TYPE I RESTRICTION ENZYME ECOKI R PROTEIN"/>
    <property type="match status" value="1"/>
</dbReference>
<protein>
    <submittedName>
        <fullName evidence="3">Superfamily II DNA or RNA helicase</fullName>
    </submittedName>
</protein>
<sequence length="971" mass="112110">MDLHQILFESLKTGFVDRGVHSQYEYLPQLLLNDKIQGRKVLSSLLKELKELKDSDEFWFSVAFVTTSGVAVIKNSLLELERKKIKGKILVSQYLNFTQPEALRQLMQFKNIELRIVTQGNFHSKGYLFKKGSIYNLIVGSSNLTANALCSNKEWNLKISATPISQIIHDTIQEFTRDFNDATIVDLNFLKLYEPIYIKGKERQKHFEDANVDSIQIVPNSMQKEALGNLKRLRAAGKKKAILISATGTGKTFLSAFDVQEVNPKKFLFIVHRENIAKAAMRTFKKVFGTTKKMGMFTGNNKDEADYLFATVQTISKQSYLDNFEPNHFDYIVIDETHRAGANTYQRILTHFTPDFLLGMTATPERGDNFDIFKSFDYNIAYEIRLNRALDEDMLSPFHYYGVTDISVNGNVLEENADFRLLTSNERINHIIEKSKIYGCDSGIIRGLVFCSRVDECRELAEAFNKRGLKSIALTGDDSEEKRNEAISRLESNDPLQKIDYIFTRDIFNEGIDIPSINQVIMLRPTQSAIIFVQQLGRGLRKAEDKEYLTVIDFIGNYSNSFLIPIALYGDSSYNKDTLRKLMSGGSNMIPGASTINFEEITKKRIFEAIDSANMQMKKDLESDFIVLKNKLGHYPMMMDFIEHGSRDPFLYVKYAKSFFNFVLLVEKNFDHNLTEKEIKLLEFFANDVNNAKRIEEVIILDLIIHNGSTSITEIQKTISNLYDYKPTQETIESAIRNINFDFITENKDKKLQPVSKIYDIKNVLLNDTKISSTTEFKKSLNNHVFNTFLKDNIEFAKYNYNQHFSRKNFFDGFILYQKYSRKDVFRILNWETNPVGLNVGGYMISNDNKDCALFVNYHKSDDIAGSTKYLDKFLNKFEFQWMSKNQRYLHSNDVVLIRENKIRLPLFIKKSNDEGTDFYYMGDVQPIDSSFKNDTLKDDKGNNVNVVTLIFKMNVPVEDNLYNYLTESNL</sequence>
<dbReference type="SMART" id="SM00490">
    <property type="entry name" value="HELICc"/>
    <property type="match status" value="1"/>
</dbReference>
<dbReference type="Pfam" id="PF13091">
    <property type="entry name" value="PLDc_2"/>
    <property type="match status" value="1"/>
</dbReference>
<dbReference type="Pfam" id="PF00271">
    <property type="entry name" value="Helicase_C"/>
    <property type="match status" value="1"/>
</dbReference>
<dbReference type="RefSeq" id="WP_073360552.1">
    <property type="nucleotide sequence ID" value="NZ_FQVQ01000001.1"/>
</dbReference>
<dbReference type="InterPro" id="IPR001650">
    <property type="entry name" value="Helicase_C-like"/>
</dbReference>
<dbReference type="SMART" id="SM00487">
    <property type="entry name" value="DEXDc"/>
    <property type="match status" value="1"/>
</dbReference>
<dbReference type="Pfam" id="PF26350">
    <property type="entry name" value="DUF8090"/>
    <property type="match status" value="1"/>
</dbReference>
<dbReference type="InterPro" id="IPR027417">
    <property type="entry name" value="P-loop_NTPase"/>
</dbReference>
<dbReference type="GO" id="GO:0003677">
    <property type="term" value="F:DNA binding"/>
    <property type="evidence" value="ECO:0007669"/>
    <property type="project" value="InterPro"/>
</dbReference>
<dbReference type="InterPro" id="IPR021835">
    <property type="entry name" value="DUF3427"/>
</dbReference>
<keyword evidence="3" id="KW-0347">Helicase</keyword>
<dbReference type="GO" id="GO:0016787">
    <property type="term" value="F:hydrolase activity"/>
    <property type="evidence" value="ECO:0007669"/>
    <property type="project" value="InterPro"/>
</dbReference>
<dbReference type="Pfam" id="PF11907">
    <property type="entry name" value="DUF3427"/>
    <property type="match status" value="1"/>
</dbReference>
<keyword evidence="3" id="KW-0378">Hydrolase</keyword>
<dbReference type="PROSITE" id="PS51194">
    <property type="entry name" value="HELICASE_CTER"/>
    <property type="match status" value="1"/>
</dbReference>
<dbReference type="CDD" id="cd18032">
    <property type="entry name" value="DEXHc_RE_I_III_res"/>
    <property type="match status" value="1"/>
</dbReference>
<dbReference type="OrthoDB" id="9759819at2"/>
<keyword evidence="3" id="KW-0547">Nucleotide-binding</keyword>
<gene>
    <name evidence="3" type="ORF">SAMN05444377_101209</name>
</gene>
<dbReference type="CDD" id="cd18799">
    <property type="entry name" value="SF2_C_EcoAI-like"/>
    <property type="match status" value="1"/>
</dbReference>
<keyword evidence="3" id="KW-0067">ATP-binding</keyword>
<accession>A0A1M4W8F8</accession>
<dbReference type="PANTHER" id="PTHR47396:SF1">
    <property type="entry name" value="ATP-DEPENDENT HELICASE IRC3-RELATED"/>
    <property type="match status" value="1"/>
</dbReference>
<dbReference type="InterPro" id="IPR014001">
    <property type="entry name" value="Helicase_ATP-bd"/>
</dbReference>
<evidence type="ECO:0000259" key="1">
    <source>
        <dbReference type="PROSITE" id="PS51192"/>
    </source>
</evidence>